<reference evidence="2" key="2">
    <citation type="journal article" date="2020" name="Nat. Commun.">
        <title>Large-scale genome sequencing of mycorrhizal fungi provides insights into the early evolution of symbiotic traits.</title>
        <authorList>
            <person name="Miyauchi S."/>
            <person name="Kiss E."/>
            <person name="Kuo A."/>
            <person name="Drula E."/>
            <person name="Kohler A."/>
            <person name="Sanchez-Garcia M."/>
            <person name="Morin E."/>
            <person name="Andreopoulos B."/>
            <person name="Barry K.W."/>
            <person name="Bonito G."/>
            <person name="Buee M."/>
            <person name="Carver A."/>
            <person name="Chen C."/>
            <person name="Cichocki N."/>
            <person name="Clum A."/>
            <person name="Culley D."/>
            <person name="Crous P.W."/>
            <person name="Fauchery L."/>
            <person name="Girlanda M."/>
            <person name="Hayes R.D."/>
            <person name="Keri Z."/>
            <person name="LaButti K."/>
            <person name="Lipzen A."/>
            <person name="Lombard V."/>
            <person name="Magnuson J."/>
            <person name="Maillard F."/>
            <person name="Murat C."/>
            <person name="Nolan M."/>
            <person name="Ohm R.A."/>
            <person name="Pangilinan J."/>
            <person name="Pereira M.F."/>
            <person name="Perotto S."/>
            <person name="Peter M."/>
            <person name="Pfister S."/>
            <person name="Riley R."/>
            <person name="Sitrit Y."/>
            <person name="Stielow J.B."/>
            <person name="Szollosi G."/>
            <person name="Zifcakova L."/>
            <person name="Stursova M."/>
            <person name="Spatafora J.W."/>
            <person name="Tedersoo L."/>
            <person name="Vaario L.M."/>
            <person name="Yamada A."/>
            <person name="Yan M."/>
            <person name="Wang P."/>
            <person name="Xu J."/>
            <person name="Bruns T."/>
            <person name="Baldrian P."/>
            <person name="Vilgalys R."/>
            <person name="Dunand C."/>
            <person name="Henrissat B."/>
            <person name="Grigoriev I.V."/>
            <person name="Hibbett D."/>
            <person name="Nagy L.G."/>
            <person name="Martin F.M."/>
        </authorList>
    </citation>
    <scope>NUCLEOTIDE SEQUENCE</scope>
    <source>
        <strain evidence="2">BED1</strain>
    </source>
</reference>
<dbReference type="AlphaFoldDB" id="A0AAD4BZT7"/>
<reference evidence="2" key="1">
    <citation type="submission" date="2019-10" db="EMBL/GenBank/DDBJ databases">
        <authorList>
            <consortium name="DOE Joint Genome Institute"/>
            <person name="Kuo A."/>
            <person name="Miyauchi S."/>
            <person name="Kiss E."/>
            <person name="Drula E."/>
            <person name="Kohler A."/>
            <person name="Sanchez-Garcia M."/>
            <person name="Andreopoulos B."/>
            <person name="Barry K.W."/>
            <person name="Bonito G."/>
            <person name="Buee M."/>
            <person name="Carver A."/>
            <person name="Chen C."/>
            <person name="Cichocki N."/>
            <person name="Clum A."/>
            <person name="Culley D."/>
            <person name="Crous P.W."/>
            <person name="Fauchery L."/>
            <person name="Girlanda M."/>
            <person name="Hayes R."/>
            <person name="Keri Z."/>
            <person name="LaButti K."/>
            <person name="Lipzen A."/>
            <person name="Lombard V."/>
            <person name="Magnuson J."/>
            <person name="Maillard F."/>
            <person name="Morin E."/>
            <person name="Murat C."/>
            <person name="Nolan M."/>
            <person name="Ohm R."/>
            <person name="Pangilinan J."/>
            <person name="Pereira M."/>
            <person name="Perotto S."/>
            <person name="Peter M."/>
            <person name="Riley R."/>
            <person name="Sitrit Y."/>
            <person name="Stielow B."/>
            <person name="Szollosi G."/>
            <person name="Zifcakova L."/>
            <person name="Stursova M."/>
            <person name="Spatafora J.W."/>
            <person name="Tedersoo L."/>
            <person name="Vaario L.-M."/>
            <person name="Yamada A."/>
            <person name="Yan M."/>
            <person name="Wang P."/>
            <person name="Xu J."/>
            <person name="Bruns T."/>
            <person name="Baldrian P."/>
            <person name="Vilgalys R."/>
            <person name="Henrissat B."/>
            <person name="Grigoriev I.V."/>
            <person name="Hibbett D."/>
            <person name="Nagy L.G."/>
            <person name="Martin F.M."/>
        </authorList>
    </citation>
    <scope>NUCLEOTIDE SEQUENCE</scope>
    <source>
        <strain evidence="2">BED1</strain>
    </source>
</reference>
<dbReference type="EMBL" id="WHUW01000006">
    <property type="protein sequence ID" value="KAF8444454.1"/>
    <property type="molecule type" value="Genomic_DNA"/>
</dbReference>
<feature type="compositionally biased region" description="Low complexity" evidence="1">
    <location>
        <begin position="73"/>
        <end position="99"/>
    </location>
</feature>
<feature type="compositionally biased region" description="Acidic residues" evidence="1">
    <location>
        <begin position="304"/>
        <end position="313"/>
    </location>
</feature>
<name>A0AAD4BZT7_BOLED</name>
<feature type="region of interest" description="Disordered" evidence="1">
    <location>
        <begin position="1"/>
        <end position="99"/>
    </location>
</feature>
<proteinExistence type="predicted"/>
<gene>
    <name evidence="2" type="ORF">L210DRAFT_3642698</name>
</gene>
<evidence type="ECO:0000313" key="2">
    <source>
        <dbReference type="EMBL" id="KAF8444454.1"/>
    </source>
</evidence>
<dbReference type="Proteomes" id="UP001194468">
    <property type="component" value="Unassembled WGS sequence"/>
</dbReference>
<evidence type="ECO:0000313" key="3">
    <source>
        <dbReference type="Proteomes" id="UP001194468"/>
    </source>
</evidence>
<keyword evidence="3" id="KW-1185">Reference proteome</keyword>
<comment type="caution">
    <text evidence="2">The sequence shown here is derived from an EMBL/GenBank/DDBJ whole genome shotgun (WGS) entry which is preliminary data.</text>
</comment>
<evidence type="ECO:0000256" key="1">
    <source>
        <dbReference type="SAM" id="MobiDB-lite"/>
    </source>
</evidence>
<sequence length="332" mass="36349">MDSHNLSAIPDPSPLAGVPPLSFSPVPHLSPSLSTSMNSSSLPSPEGDILSHPARLSGAKSHWSNRSQPWARSISPHAASDIPSPPSSCSRDSSPLPSHWTRHVHTRTLAAQQAMARPIHPYNPKSTATPPELRFMTWALGHPSHISMTLEDVNKGKKHFQAVLSAMPDRIIRKAYQAKLAVLESVANRLRLTLSELETLEWRRDYLSAVKEEQDAGLAISSAQLNDVTSVMQARGLQNIEDDGEFYRAAYADDLITLSISNAQLNQARECMLSRPGFCPVPGVGNDAVDRGDQDLNNNNNNNEVEEDKEEEPSGYLYPELPSSDPSEVDII</sequence>
<protein>
    <submittedName>
        <fullName evidence="2">Uncharacterized protein</fullName>
    </submittedName>
</protein>
<organism evidence="2 3">
    <name type="scientific">Boletus edulis BED1</name>
    <dbReference type="NCBI Taxonomy" id="1328754"/>
    <lineage>
        <taxon>Eukaryota</taxon>
        <taxon>Fungi</taxon>
        <taxon>Dikarya</taxon>
        <taxon>Basidiomycota</taxon>
        <taxon>Agaricomycotina</taxon>
        <taxon>Agaricomycetes</taxon>
        <taxon>Agaricomycetidae</taxon>
        <taxon>Boletales</taxon>
        <taxon>Boletineae</taxon>
        <taxon>Boletaceae</taxon>
        <taxon>Boletoideae</taxon>
        <taxon>Boletus</taxon>
    </lineage>
</organism>
<accession>A0AAD4BZT7</accession>
<feature type="compositionally biased region" description="Low complexity" evidence="1">
    <location>
        <begin position="29"/>
        <end position="45"/>
    </location>
</feature>
<feature type="region of interest" description="Disordered" evidence="1">
    <location>
        <begin position="284"/>
        <end position="332"/>
    </location>
</feature>